<evidence type="ECO:0000313" key="2">
    <source>
        <dbReference type="EMBL" id="EJU04514.1"/>
    </source>
</evidence>
<feature type="compositionally biased region" description="Polar residues" evidence="1">
    <location>
        <begin position="53"/>
        <end position="70"/>
    </location>
</feature>
<accession>M5G717</accession>
<evidence type="ECO:0000313" key="3">
    <source>
        <dbReference type="Proteomes" id="UP000030653"/>
    </source>
</evidence>
<dbReference type="EMBL" id="JH795858">
    <property type="protein sequence ID" value="EJU04514.1"/>
    <property type="molecule type" value="Genomic_DNA"/>
</dbReference>
<organism evidence="2 3">
    <name type="scientific">Dacryopinax primogenitus (strain DJM 731)</name>
    <name type="common">Brown rot fungus</name>
    <dbReference type="NCBI Taxonomy" id="1858805"/>
    <lineage>
        <taxon>Eukaryota</taxon>
        <taxon>Fungi</taxon>
        <taxon>Dikarya</taxon>
        <taxon>Basidiomycota</taxon>
        <taxon>Agaricomycotina</taxon>
        <taxon>Dacrymycetes</taxon>
        <taxon>Dacrymycetales</taxon>
        <taxon>Dacrymycetaceae</taxon>
        <taxon>Dacryopinax</taxon>
    </lineage>
</organism>
<gene>
    <name evidence="2" type="ORF">DACRYDRAFT_105571</name>
</gene>
<dbReference type="GeneID" id="63683172"/>
<proteinExistence type="predicted"/>
<dbReference type="AlphaFoldDB" id="M5G717"/>
<keyword evidence="3" id="KW-1185">Reference proteome</keyword>
<protein>
    <submittedName>
        <fullName evidence="2">Uncharacterized protein</fullName>
    </submittedName>
</protein>
<sequence length="180" mass="19312">MRIYAREGYRLPVSPPGTRRARGGGSSRGKRASAGSGSGYPRGWGTSPEGETGSVTRTTGASAWKSSTEVSLGWRSPPADRLGAHPFQLGQELAEGIDTLGLGSGSVDAFSNLTQEQARLRSSLRPVIQHTAHDLLDVGIPYTPFLEDEFQRFLERFGQLPDLHAGPESAEDEEVKGFSV</sequence>
<reference evidence="2 3" key="1">
    <citation type="journal article" date="2012" name="Science">
        <title>The Paleozoic origin of enzymatic lignin decomposition reconstructed from 31 fungal genomes.</title>
        <authorList>
            <person name="Floudas D."/>
            <person name="Binder M."/>
            <person name="Riley R."/>
            <person name="Barry K."/>
            <person name="Blanchette R.A."/>
            <person name="Henrissat B."/>
            <person name="Martinez A.T."/>
            <person name="Otillar R."/>
            <person name="Spatafora J.W."/>
            <person name="Yadav J.S."/>
            <person name="Aerts A."/>
            <person name="Benoit I."/>
            <person name="Boyd A."/>
            <person name="Carlson A."/>
            <person name="Copeland A."/>
            <person name="Coutinho P.M."/>
            <person name="de Vries R.P."/>
            <person name="Ferreira P."/>
            <person name="Findley K."/>
            <person name="Foster B."/>
            <person name="Gaskell J."/>
            <person name="Glotzer D."/>
            <person name="Gorecki P."/>
            <person name="Heitman J."/>
            <person name="Hesse C."/>
            <person name="Hori C."/>
            <person name="Igarashi K."/>
            <person name="Jurgens J.A."/>
            <person name="Kallen N."/>
            <person name="Kersten P."/>
            <person name="Kohler A."/>
            <person name="Kuees U."/>
            <person name="Kumar T.K.A."/>
            <person name="Kuo A."/>
            <person name="LaButti K."/>
            <person name="Larrondo L.F."/>
            <person name="Lindquist E."/>
            <person name="Ling A."/>
            <person name="Lombard V."/>
            <person name="Lucas S."/>
            <person name="Lundell T."/>
            <person name="Martin R."/>
            <person name="McLaughlin D.J."/>
            <person name="Morgenstern I."/>
            <person name="Morin E."/>
            <person name="Murat C."/>
            <person name="Nagy L.G."/>
            <person name="Nolan M."/>
            <person name="Ohm R.A."/>
            <person name="Patyshakuliyeva A."/>
            <person name="Rokas A."/>
            <person name="Ruiz-Duenas F.J."/>
            <person name="Sabat G."/>
            <person name="Salamov A."/>
            <person name="Samejima M."/>
            <person name="Schmutz J."/>
            <person name="Slot J.C."/>
            <person name="St John F."/>
            <person name="Stenlid J."/>
            <person name="Sun H."/>
            <person name="Sun S."/>
            <person name="Syed K."/>
            <person name="Tsang A."/>
            <person name="Wiebenga A."/>
            <person name="Young D."/>
            <person name="Pisabarro A."/>
            <person name="Eastwood D.C."/>
            <person name="Martin F."/>
            <person name="Cullen D."/>
            <person name="Grigoriev I.V."/>
            <person name="Hibbett D.S."/>
        </authorList>
    </citation>
    <scope>NUCLEOTIDE SEQUENCE [LARGE SCALE GENOMIC DNA]</scope>
    <source>
        <strain evidence="2 3">DJM-731 SS1</strain>
    </source>
</reference>
<dbReference type="RefSeq" id="XP_040631408.1">
    <property type="nucleotide sequence ID" value="XM_040768110.1"/>
</dbReference>
<dbReference type="HOGENOM" id="CLU_1496160_0_0_1"/>
<name>M5G717_DACPD</name>
<feature type="region of interest" description="Disordered" evidence="1">
    <location>
        <begin position="1"/>
        <end position="77"/>
    </location>
</feature>
<dbReference type="Proteomes" id="UP000030653">
    <property type="component" value="Unassembled WGS sequence"/>
</dbReference>
<evidence type="ECO:0000256" key="1">
    <source>
        <dbReference type="SAM" id="MobiDB-lite"/>
    </source>
</evidence>